<keyword evidence="2" id="KW-0812">Transmembrane</keyword>
<proteinExistence type="predicted"/>
<keyword evidence="2" id="KW-0472">Membrane</keyword>
<feature type="transmembrane region" description="Helical" evidence="2">
    <location>
        <begin position="61"/>
        <end position="86"/>
    </location>
</feature>
<sequence length="183" mass="20084">AAAVMFTLGVISLVVGGVCSLAGHISAEEVARHLPEDRIFDPPEDSKAGLRHLSLVPKLEWTGLALLITGSTFLLFANAIFVWICLSETGKQRSQLADEHGHTNIADEQGFSNYHEELENKQQEVGFGQQDQNNNAYDHTGSDDFDDYDDDTVSSMAKGKVRFTGVSEKPKSSLRSKIYLSPK</sequence>
<evidence type="ECO:0000313" key="5">
    <source>
        <dbReference type="Proteomes" id="UP000678499"/>
    </source>
</evidence>
<evidence type="ECO:0000256" key="2">
    <source>
        <dbReference type="SAM" id="Phobius"/>
    </source>
</evidence>
<dbReference type="AlphaFoldDB" id="A0A7R9C178"/>
<evidence type="ECO:0000313" key="4">
    <source>
        <dbReference type="EMBL" id="CAD7285411.1"/>
    </source>
</evidence>
<dbReference type="EMBL" id="CAJPEX010014448">
    <property type="protein sequence ID" value="CAG0925563.1"/>
    <property type="molecule type" value="Genomic_DNA"/>
</dbReference>
<keyword evidence="2" id="KW-1133">Transmembrane helix</keyword>
<dbReference type="Proteomes" id="UP000678499">
    <property type="component" value="Unassembled WGS sequence"/>
</dbReference>
<dbReference type="EMBL" id="OA896485">
    <property type="protein sequence ID" value="CAD7285411.1"/>
    <property type="molecule type" value="Genomic_DNA"/>
</dbReference>
<name>A0A7R9C178_9CRUS</name>
<accession>A0A7R9C178</accession>
<evidence type="ECO:0000256" key="1">
    <source>
        <dbReference type="SAM" id="MobiDB-lite"/>
    </source>
</evidence>
<feature type="region of interest" description="Disordered" evidence="1">
    <location>
        <begin position="130"/>
        <end position="153"/>
    </location>
</feature>
<organism evidence="4">
    <name type="scientific">Notodromas monacha</name>
    <dbReference type="NCBI Taxonomy" id="399045"/>
    <lineage>
        <taxon>Eukaryota</taxon>
        <taxon>Metazoa</taxon>
        <taxon>Ecdysozoa</taxon>
        <taxon>Arthropoda</taxon>
        <taxon>Crustacea</taxon>
        <taxon>Oligostraca</taxon>
        <taxon>Ostracoda</taxon>
        <taxon>Podocopa</taxon>
        <taxon>Podocopida</taxon>
        <taxon>Cypridocopina</taxon>
        <taxon>Cypridoidea</taxon>
        <taxon>Cyprididae</taxon>
        <taxon>Notodromas</taxon>
    </lineage>
</organism>
<feature type="signal peptide" evidence="3">
    <location>
        <begin position="1"/>
        <end position="27"/>
    </location>
</feature>
<feature type="compositionally biased region" description="Acidic residues" evidence="1">
    <location>
        <begin position="143"/>
        <end position="152"/>
    </location>
</feature>
<reference evidence="4" key="1">
    <citation type="submission" date="2020-11" db="EMBL/GenBank/DDBJ databases">
        <authorList>
            <person name="Tran Van P."/>
        </authorList>
    </citation>
    <scope>NUCLEOTIDE SEQUENCE</scope>
</reference>
<gene>
    <name evidence="4" type="ORF">NMOB1V02_LOCUS13013</name>
</gene>
<keyword evidence="3" id="KW-0732">Signal</keyword>
<protein>
    <submittedName>
        <fullName evidence="4">Uncharacterized protein</fullName>
    </submittedName>
</protein>
<feature type="non-terminal residue" evidence="4">
    <location>
        <position position="183"/>
    </location>
</feature>
<evidence type="ECO:0000256" key="3">
    <source>
        <dbReference type="SAM" id="SignalP"/>
    </source>
</evidence>
<keyword evidence="5" id="KW-1185">Reference proteome</keyword>
<feature type="chain" id="PRO_5036210412" evidence="3">
    <location>
        <begin position="28"/>
        <end position="183"/>
    </location>
</feature>